<proteinExistence type="predicted"/>
<sequence length="168" mass="18781">MKPHAEVEEVWPRDGRIRVVGRIHGRRPPSGTESADGWRLLLVLRGTGRRLSYSAWVKDGRFESELPIADLAAAGTSDRETDISGREADTSDREAIAGAGTVEEWDVHLTDGEAELRVGRQLDDIRGKKKIMVFPEQRVSGFSVRPYYTVKDNLSLECHLECHGEEAI</sequence>
<evidence type="ECO:0000313" key="2">
    <source>
        <dbReference type="Proteomes" id="UP000472335"/>
    </source>
</evidence>
<organism evidence="1 2">
    <name type="scientific">Streptomyces scabichelini</name>
    <dbReference type="NCBI Taxonomy" id="2711217"/>
    <lineage>
        <taxon>Bacteria</taxon>
        <taxon>Bacillati</taxon>
        <taxon>Actinomycetota</taxon>
        <taxon>Actinomycetes</taxon>
        <taxon>Kitasatosporales</taxon>
        <taxon>Streptomycetaceae</taxon>
        <taxon>Streptomyces</taxon>
    </lineage>
</organism>
<dbReference type="Proteomes" id="UP000472335">
    <property type="component" value="Unassembled WGS sequence"/>
</dbReference>
<keyword evidence="2" id="KW-1185">Reference proteome</keyword>
<dbReference type="EMBL" id="JAAKZY010000294">
    <property type="protein sequence ID" value="NGO14823.1"/>
    <property type="molecule type" value="Genomic_DNA"/>
</dbReference>
<dbReference type="RefSeq" id="WP_165269574.1">
    <property type="nucleotide sequence ID" value="NZ_JAAKZY010000294.1"/>
</dbReference>
<evidence type="ECO:0000313" key="1">
    <source>
        <dbReference type="EMBL" id="NGO14823.1"/>
    </source>
</evidence>
<accession>A0A6G4VM28</accession>
<protein>
    <submittedName>
        <fullName evidence="1">Uncharacterized protein</fullName>
    </submittedName>
</protein>
<reference evidence="1 2" key="1">
    <citation type="submission" date="2020-02" db="EMBL/GenBank/DDBJ databases">
        <title>Whole-genome analyses of novel actinobacteria.</title>
        <authorList>
            <person name="Sahin N."/>
            <person name="Gencbay T."/>
        </authorList>
    </citation>
    <scope>NUCLEOTIDE SEQUENCE [LARGE SCALE GENOMIC DNA]</scope>
    <source>
        <strain evidence="1 2">HC44</strain>
    </source>
</reference>
<comment type="caution">
    <text evidence="1">The sequence shown here is derived from an EMBL/GenBank/DDBJ whole genome shotgun (WGS) entry which is preliminary data.</text>
</comment>
<gene>
    <name evidence="1" type="ORF">G5C60_46360</name>
</gene>
<dbReference type="AlphaFoldDB" id="A0A6G4VM28"/>
<name>A0A6G4VM28_9ACTN</name>